<dbReference type="GO" id="GO:0030151">
    <property type="term" value="F:molybdenum ion binding"/>
    <property type="evidence" value="ECO:0007669"/>
    <property type="project" value="InterPro"/>
</dbReference>
<organism evidence="2 3">
    <name type="scientific">Croceibacterium mercuriale</name>
    <dbReference type="NCBI Taxonomy" id="1572751"/>
    <lineage>
        <taxon>Bacteria</taxon>
        <taxon>Pseudomonadati</taxon>
        <taxon>Pseudomonadota</taxon>
        <taxon>Alphaproteobacteria</taxon>
        <taxon>Sphingomonadales</taxon>
        <taxon>Erythrobacteraceae</taxon>
        <taxon>Croceibacterium</taxon>
    </lineage>
</organism>
<sequence>MAGIARRDRSRGEIQHGLGHVHVSRAAGIAGDFRGALAAQKSSFKRQVSLIEAESWAAAIEDLRLDLPWWVRRNNLLVHGVRLPRQEKFVLGIGDECRLLVTMECDPCSRMEEIAPGLKAALLPDWRGGFLAEVIADGDIAVGDQVRIEL</sequence>
<name>A0A0B2C3P5_9SPHN</name>
<dbReference type="PANTHER" id="PTHR36930:SF1">
    <property type="entry name" value="MOSC DOMAIN-CONTAINING PROTEIN"/>
    <property type="match status" value="1"/>
</dbReference>
<evidence type="ECO:0000313" key="2">
    <source>
        <dbReference type="EMBL" id="KHL26765.1"/>
    </source>
</evidence>
<dbReference type="GO" id="GO:0003824">
    <property type="term" value="F:catalytic activity"/>
    <property type="evidence" value="ECO:0007669"/>
    <property type="project" value="InterPro"/>
</dbReference>
<dbReference type="AlphaFoldDB" id="A0A0B2C3P5"/>
<dbReference type="STRING" id="1572751.PK98_05235"/>
<dbReference type="Gene3D" id="2.40.33.20">
    <property type="entry name" value="PK beta-barrel domain-like"/>
    <property type="match status" value="1"/>
</dbReference>
<dbReference type="EMBL" id="JTDN01000001">
    <property type="protein sequence ID" value="KHL26765.1"/>
    <property type="molecule type" value="Genomic_DNA"/>
</dbReference>
<dbReference type="InterPro" id="IPR052716">
    <property type="entry name" value="MOSC_domain"/>
</dbReference>
<dbReference type="Proteomes" id="UP000030988">
    <property type="component" value="Unassembled WGS sequence"/>
</dbReference>
<dbReference type="PROSITE" id="PS51340">
    <property type="entry name" value="MOSC"/>
    <property type="match status" value="1"/>
</dbReference>
<dbReference type="InterPro" id="IPR005302">
    <property type="entry name" value="MoCF_Sase_C"/>
</dbReference>
<accession>A0A0B2C3P5</accession>
<dbReference type="SUPFAM" id="SSF50800">
    <property type="entry name" value="PK beta-barrel domain-like"/>
    <property type="match status" value="1"/>
</dbReference>
<protein>
    <submittedName>
        <fullName evidence="2">Molybdenum cofactor biosysynthesis protein</fullName>
    </submittedName>
</protein>
<dbReference type="Pfam" id="PF03473">
    <property type="entry name" value="MOSC"/>
    <property type="match status" value="1"/>
</dbReference>
<dbReference type="InterPro" id="IPR011037">
    <property type="entry name" value="Pyrv_Knase-like_insert_dom_sf"/>
</dbReference>
<proteinExistence type="predicted"/>
<reference evidence="2 3" key="1">
    <citation type="submission" date="2014-11" db="EMBL/GenBank/DDBJ databases">
        <title>Draft genome sequence of Kirrobacter mercurialis.</title>
        <authorList>
            <person name="Coil D.A."/>
            <person name="Eisen J.A."/>
        </authorList>
    </citation>
    <scope>NUCLEOTIDE SEQUENCE [LARGE SCALE GENOMIC DNA]</scope>
    <source>
        <strain evidence="2 3">Coronado</strain>
    </source>
</reference>
<feature type="domain" description="MOSC" evidence="1">
    <location>
        <begin position="8"/>
        <end position="149"/>
    </location>
</feature>
<comment type="caution">
    <text evidence="2">The sequence shown here is derived from an EMBL/GenBank/DDBJ whole genome shotgun (WGS) entry which is preliminary data.</text>
</comment>
<evidence type="ECO:0000259" key="1">
    <source>
        <dbReference type="PROSITE" id="PS51340"/>
    </source>
</evidence>
<dbReference type="PANTHER" id="PTHR36930">
    <property type="entry name" value="METAL-SULFUR CLUSTER BIOSYNTHESIS PROTEINS YUAD-RELATED"/>
    <property type="match status" value="1"/>
</dbReference>
<keyword evidence="3" id="KW-1185">Reference proteome</keyword>
<gene>
    <name evidence="2" type="ORF">PK98_05235</name>
</gene>
<evidence type="ECO:0000313" key="3">
    <source>
        <dbReference type="Proteomes" id="UP000030988"/>
    </source>
</evidence>
<dbReference type="GO" id="GO:0030170">
    <property type="term" value="F:pyridoxal phosphate binding"/>
    <property type="evidence" value="ECO:0007669"/>
    <property type="project" value="InterPro"/>
</dbReference>